<reference evidence="2 3" key="1">
    <citation type="submission" date="2024-04" db="EMBL/GenBank/DDBJ databases">
        <authorList>
            <person name="Fracassetti M."/>
        </authorList>
    </citation>
    <scope>NUCLEOTIDE SEQUENCE [LARGE SCALE GENOMIC DNA]</scope>
</reference>
<organism evidence="2 3">
    <name type="scientific">Linum trigynum</name>
    <dbReference type="NCBI Taxonomy" id="586398"/>
    <lineage>
        <taxon>Eukaryota</taxon>
        <taxon>Viridiplantae</taxon>
        <taxon>Streptophyta</taxon>
        <taxon>Embryophyta</taxon>
        <taxon>Tracheophyta</taxon>
        <taxon>Spermatophyta</taxon>
        <taxon>Magnoliopsida</taxon>
        <taxon>eudicotyledons</taxon>
        <taxon>Gunneridae</taxon>
        <taxon>Pentapetalae</taxon>
        <taxon>rosids</taxon>
        <taxon>fabids</taxon>
        <taxon>Malpighiales</taxon>
        <taxon>Linaceae</taxon>
        <taxon>Linum</taxon>
    </lineage>
</organism>
<accession>A0AAV2FUU0</accession>
<feature type="region of interest" description="Disordered" evidence="1">
    <location>
        <begin position="55"/>
        <end position="87"/>
    </location>
</feature>
<evidence type="ECO:0000313" key="2">
    <source>
        <dbReference type="EMBL" id="CAL1402149.1"/>
    </source>
</evidence>
<name>A0AAV2FUU0_9ROSI</name>
<dbReference type="Proteomes" id="UP001497516">
    <property type="component" value="Chromosome 7"/>
</dbReference>
<sequence length="87" mass="8937">MWRRRVGTVTATWIVFNSYILDLDVIHLGFGYGGLHLLLALLGFPVPLGLGEEDTEGGLRCPANGSAEDGPSMASSAGGGGSADMSG</sequence>
<gene>
    <name evidence="2" type="ORF">LTRI10_LOCUS42173</name>
</gene>
<keyword evidence="3" id="KW-1185">Reference proteome</keyword>
<evidence type="ECO:0000256" key="1">
    <source>
        <dbReference type="SAM" id="MobiDB-lite"/>
    </source>
</evidence>
<protein>
    <submittedName>
        <fullName evidence="2">Uncharacterized protein</fullName>
    </submittedName>
</protein>
<dbReference type="AlphaFoldDB" id="A0AAV2FUU0"/>
<dbReference type="EMBL" id="OZ034820">
    <property type="protein sequence ID" value="CAL1402149.1"/>
    <property type="molecule type" value="Genomic_DNA"/>
</dbReference>
<proteinExistence type="predicted"/>
<evidence type="ECO:0000313" key="3">
    <source>
        <dbReference type="Proteomes" id="UP001497516"/>
    </source>
</evidence>
<feature type="compositionally biased region" description="Gly residues" evidence="1">
    <location>
        <begin position="77"/>
        <end position="87"/>
    </location>
</feature>